<dbReference type="InterPro" id="IPR048447">
    <property type="entry name" value="DUF1980_C"/>
</dbReference>
<dbReference type="PANTHER" id="PTHR40047">
    <property type="entry name" value="UPF0703 PROTEIN YCGQ"/>
    <property type="match status" value="1"/>
</dbReference>
<gene>
    <name evidence="4" type="ORF">EJP77_16495</name>
</gene>
<sequence length="298" mass="32891">MNQPKATLFRHAVMQTLILLGFAIYISYLSLSGHINYYIAPRMQSYVELSAAVLFLMAAYHGYHTYRQLRGLPSSAHFHHKPPRSALARGVLNSLFLFPVLLGFLVPDSFIGSALASKKGLSLAGPIHTRQIPVTLSSSVKVSGTSLAKLFPSDKYTGEYAKLGMKLYQTDHIQVKDHGYVEILTALQLYPGNFGSKPIDISGFIYREPSMKPNQFVIARFNIQCCTADAMPLGILVEMSGGDQLKTDSWVHLSGKLGETSYEGNPVLKLDAEKAEPITAPDNVYVQPSLDFSFEDQL</sequence>
<feature type="transmembrane region" description="Helical" evidence="1">
    <location>
        <begin position="12"/>
        <end position="31"/>
    </location>
</feature>
<dbReference type="Pfam" id="PF09323">
    <property type="entry name" value="DUF1980"/>
    <property type="match status" value="1"/>
</dbReference>
<proteinExistence type="predicted"/>
<evidence type="ECO:0000259" key="2">
    <source>
        <dbReference type="Pfam" id="PF09323"/>
    </source>
</evidence>
<reference evidence="4 5" key="1">
    <citation type="submission" date="2018-12" db="EMBL/GenBank/DDBJ databases">
        <authorList>
            <person name="Sun L."/>
            <person name="Chen Z."/>
        </authorList>
    </citation>
    <scope>NUCLEOTIDE SEQUENCE [LARGE SCALE GENOMIC DNA]</scope>
    <source>
        <strain evidence="4 5">3-5-3</strain>
    </source>
</reference>
<keyword evidence="1" id="KW-0812">Transmembrane</keyword>
<protein>
    <submittedName>
        <fullName evidence="4">TIGR03943 family protein</fullName>
    </submittedName>
</protein>
<dbReference type="InterPro" id="IPR052955">
    <property type="entry name" value="UPF0703_membrane_permease"/>
</dbReference>
<comment type="caution">
    <text evidence="4">The sequence shown here is derived from an EMBL/GenBank/DDBJ whole genome shotgun (WGS) entry which is preliminary data.</text>
</comment>
<dbReference type="Proteomes" id="UP000272464">
    <property type="component" value="Unassembled WGS sequence"/>
</dbReference>
<keyword evidence="1" id="KW-1133">Transmembrane helix</keyword>
<feature type="domain" description="DUF1980" evidence="2">
    <location>
        <begin position="15"/>
        <end position="121"/>
    </location>
</feature>
<dbReference type="Pfam" id="PF21537">
    <property type="entry name" value="DUF1980_C"/>
    <property type="match status" value="1"/>
</dbReference>
<evidence type="ECO:0000259" key="3">
    <source>
        <dbReference type="Pfam" id="PF21537"/>
    </source>
</evidence>
<dbReference type="AlphaFoldDB" id="A0A433X4Q4"/>
<dbReference type="EMBL" id="RZNX01000008">
    <property type="protein sequence ID" value="RUT29001.1"/>
    <property type="molecule type" value="Genomic_DNA"/>
</dbReference>
<organism evidence="4 5">
    <name type="scientific">Paenibacillus zeisoli</name>
    <dbReference type="NCBI Taxonomy" id="2496267"/>
    <lineage>
        <taxon>Bacteria</taxon>
        <taxon>Bacillati</taxon>
        <taxon>Bacillota</taxon>
        <taxon>Bacilli</taxon>
        <taxon>Bacillales</taxon>
        <taxon>Paenibacillaceae</taxon>
        <taxon>Paenibacillus</taxon>
    </lineage>
</organism>
<name>A0A433X4Q4_9BACL</name>
<feature type="domain" description="DUF1980" evidence="3">
    <location>
        <begin position="152"/>
        <end position="286"/>
    </location>
</feature>
<dbReference type="PANTHER" id="PTHR40047:SF1">
    <property type="entry name" value="UPF0703 PROTEIN YCGQ"/>
    <property type="match status" value="1"/>
</dbReference>
<dbReference type="RefSeq" id="WP_127200349.1">
    <property type="nucleotide sequence ID" value="NZ_RZNX01000008.1"/>
</dbReference>
<evidence type="ECO:0000313" key="5">
    <source>
        <dbReference type="Proteomes" id="UP000272464"/>
    </source>
</evidence>
<accession>A0A433X4Q4</accession>
<feature type="transmembrane region" description="Helical" evidence="1">
    <location>
        <begin position="86"/>
        <end position="106"/>
    </location>
</feature>
<dbReference type="NCBIfam" id="TIGR03943">
    <property type="entry name" value="TIGR03943 family putative permease subunit"/>
    <property type="match status" value="1"/>
</dbReference>
<dbReference type="OrthoDB" id="9770408at2"/>
<keyword evidence="1" id="KW-0472">Membrane</keyword>
<evidence type="ECO:0000313" key="4">
    <source>
        <dbReference type="EMBL" id="RUT29001.1"/>
    </source>
</evidence>
<evidence type="ECO:0000256" key="1">
    <source>
        <dbReference type="SAM" id="Phobius"/>
    </source>
</evidence>
<dbReference type="InterPro" id="IPR048493">
    <property type="entry name" value="DUF1980_N"/>
</dbReference>
<feature type="transmembrane region" description="Helical" evidence="1">
    <location>
        <begin position="43"/>
        <end position="66"/>
    </location>
</feature>
<keyword evidence="5" id="KW-1185">Reference proteome</keyword>
<dbReference type="InterPro" id="IPR015402">
    <property type="entry name" value="DUF1980"/>
</dbReference>